<evidence type="ECO:0000313" key="2">
    <source>
        <dbReference type="EMBL" id="KYO41912.1"/>
    </source>
</evidence>
<dbReference type="Proteomes" id="UP000050525">
    <property type="component" value="Unassembled WGS sequence"/>
</dbReference>
<comment type="caution">
    <text evidence="2">The sequence shown here is derived from an EMBL/GenBank/DDBJ whole genome shotgun (WGS) entry which is preliminary data.</text>
</comment>
<keyword evidence="3" id="KW-1185">Reference proteome</keyword>
<evidence type="ECO:0000256" key="1">
    <source>
        <dbReference type="SAM" id="MobiDB-lite"/>
    </source>
</evidence>
<organism evidence="2 3">
    <name type="scientific">Alligator mississippiensis</name>
    <name type="common">American alligator</name>
    <dbReference type="NCBI Taxonomy" id="8496"/>
    <lineage>
        <taxon>Eukaryota</taxon>
        <taxon>Metazoa</taxon>
        <taxon>Chordata</taxon>
        <taxon>Craniata</taxon>
        <taxon>Vertebrata</taxon>
        <taxon>Euteleostomi</taxon>
        <taxon>Archelosauria</taxon>
        <taxon>Archosauria</taxon>
        <taxon>Crocodylia</taxon>
        <taxon>Alligatoridae</taxon>
        <taxon>Alligatorinae</taxon>
        <taxon>Alligator</taxon>
    </lineage>
</organism>
<feature type="region of interest" description="Disordered" evidence="1">
    <location>
        <begin position="31"/>
        <end position="121"/>
    </location>
</feature>
<name>A0A151NYF4_ALLMI</name>
<gene>
    <name evidence="2" type="ORF">Y1Q_0001101</name>
</gene>
<dbReference type="AlphaFoldDB" id="A0A151NYF4"/>
<protein>
    <submittedName>
        <fullName evidence="2">Uncharacterized protein</fullName>
    </submittedName>
</protein>
<dbReference type="EMBL" id="AKHW03001512">
    <property type="protein sequence ID" value="KYO41912.1"/>
    <property type="molecule type" value="Genomic_DNA"/>
</dbReference>
<evidence type="ECO:0000313" key="3">
    <source>
        <dbReference type="Proteomes" id="UP000050525"/>
    </source>
</evidence>
<proteinExistence type="predicted"/>
<sequence>MAAELEPVAAVDLPLAALVQPEVTVNVKIEEGSSETMQPPGVLQEPVDSWLEQPKAHPVEPPPGVLQEPVDSWLEQPKAHPVEQPPGALQEPVDSWLEQPKAHPVDMSLEETRVLQSPTAL</sequence>
<accession>A0A151NYF4</accession>
<reference evidence="2 3" key="1">
    <citation type="journal article" date="2012" name="Genome Biol.">
        <title>Sequencing three crocodilian genomes to illuminate the evolution of archosaurs and amniotes.</title>
        <authorList>
            <person name="St John J.A."/>
            <person name="Braun E.L."/>
            <person name="Isberg S.R."/>
            <person name="Miles L.G."/>
            <person name="Chong A.Y."/>
            <person name="Gongora J."/>
            <person name="Dalzell P."/>
            <person name="Moran C."/>
            <person name="Bed'hom B."/>
            <person name="Abzhanov A."/>
            <person name="Burgess S.C."/>
            <person name="Cooksey A.M."/>
            <person name="Castoe T.A."/>
            <person name="Crawford N.G."/>
            <person name="Densmore L.D."/>
            <person name="Drew J.C."/>
            <person name="Edwards S.V."/>
            <person name="Faircloth B.C."/>
            <person name="Fujita M.K."/>
            <person name="Greenwold M.J."/>
            <person name="Hoffmann F.G."/>
            <person name="Howard J.M."/>
            <person name="Iguchi T."/>
            <person name="Janes D.E."/>
            <person name="Khan S.Y."/>
            <person name="Kohno S."/>
            <person name="de Koning A.J."/>
            <person name="Lance S.L."/>
            <person name="McCarthy F.M."/>
            <person name="McCormack J.E."/>
            <person name="Merchant M.E."/>
            <person name="Peterson D.G."/>
            <person name="Pollock D.D."/>
            <person name="Pourmand N."/>
            <person name="Raney B.J."/>
            <person name="Roessler K.A."/>
            <person name="Sanford J.R."/>
            <person name="Sawyer R.H."/>
            <person name="Schmidt C.J."/>
            <person name="Triplett E.W."/>
            <person name="Tuberville T.D."/>
            <person name="Venegas-Anaya M."/>
            <person name="Howard J.T."/>
            <person name="Jarvis E.D."/>
            <person name="Guillette L.J.Jr."/>
            <person name="Glenn T.C."/>
            <person name="Green R.E."/>
            <person name="Ray D.A."/>
        </authorList>
    </citation>
    <scope>NUCLEOTIDE SEQUENCE [LARGE SCALE GENOMIC DNA]</scope>
    <source>
        <strain evidence="2">KSC_2009_1</strain>
    </source>
</reference>